<accession>A0AC34QKM1</accession>
<reference evidence="2" key="1">
    <citation type="submission" date="2022-11" db="UniProtKB">
        <authorList>
            <consortium name="WormBaseParasite"/>
        </authorList>
    </citation>
    <scope>IDENTIFICATION</scope>
</reference>
<evidence type="ECO:0000313" key="1">
    <source>
        <dbReference type="Proteomes" id="UP000887576"/>
    </source>
</evidence>
<sequence>MESFVFLAVFLDYDCPYIVHLPVPSENAVLIVNSCQKFVFNFSDKTCSVAIIHFVYHGNYSASEFDWKKLKHFHDD</sequence>
<dbReference type="Proteomes" id="UP000887576">
    <property type="component" value="Unplaced"/>
</dbReference>
<proteinExistence type="predicted"/>
<protein>
    <submittedName>
        <fullName evidence="2">Uncharacterized protein</fullName>
    </submittedName>
</protein>
<dbReference type="WBParaSite" id="JU765_v2.g17164.t1">
    <property type="protein sequence ID" value="JU765_v2.g17164.t1"/>
    <property type="gene ID" value="JU765_v2.g17164"/>
</dbReference>
<organism evidence="1 2">
    <name type="scientific">Panagrolaimus sp. JU765</name>
    <dbReference type="NCBI Taxonomy" id="591449"/>
    <lineage>
        <taxon>Eukaryota</taxon>
        <taxon>Metazoa</taxon>
        <taxon>Ecdysozoa</taxon>
        <taxon>Nematoda</taxon>
        <taxon>Chromadorea</taxon>
        <taxon>Rhabditida</taxon>
        <taxon>Tylenchina</taxon>
        <taxon>Panagrolaimomorpha</taxon>
        <taxon>Panagrolaimoidea</taxon>
        <taxon>Panagrolaimidae</taxon>
        <taxon>Panagrolaimus</taxon>
    </lineage>
</organism>
<evidence type="ECO:0000313" key="2">
    <source>
        <dbReference type="WBParaSite" id="JU765_v2.g17164.t1"/>
    </source>
</evidence>
<name>A0AC34QKM1_9BILA</name>